<dbReference type="PROSITE" id="PS00397">
    <property type="entry name" value="RECOMBINASES_1"/>
    <property type="match status" value="1"/>
</dbReference>
<dbReference type="GO" id="GO:0015074">
    <property type="term" value="P:DNA integration"/>
    <property type="evidence" value="ECO:0007669"/>
    <property type="project" value="UniProtKB-KW"/>
</dbReference>
<evidence type="ECO:0000256" key="5">
    <source>
        <dbReference type="PROSITE-ProRule" id="PRU10137"/>
    </source>
</evidence>
<evidence type="ECO:0000256" key="3">
    <source>
        <dbReference type="ARBA" id="ARBA00023172"/>
    </source>
</evidence>
<evidence type="ECO:0000313" key="9">
    <source>
        <dbReference type="Proteomes" id="UP000217311"/>
    </source>
</evidence>
<accession>A0A290MRZ4</accession>
<proteinExistence type="predicted"/>
<dbReference type="InterPro" id="IPR038109">
    <property type="entry name" value="DNA_bind_recomb_sf"/>
</dbReference>
<gene>
    <name evidence="8" type="ORF">CA606_12245</name>
</gene>
<protein>
    <submittedName>
        <fullName evidence="8">Recombinase family protein</fullName>
    </submittedName>
</protein>
<dbReference type="Gene3D" id="3.90.1750.20">
    <property type="entry name" value="Putative Large Serine Recombinase, Chain B, Domain 2"/>
    <property type="match status" value="1"/>
</dbReference>
<dbReference type="InterPro" id="IPR011109">
    <property type="entry name" value="DNA_bind_recombinase_dom"/>
</dbReference>
<dbReference type="PANTHER" id="PTHR30461:SF23">
    <property type="entry name" value="DNA RECOMBINASE-RELATED"/>
    <property type="match status" value="1"/>
</dbReference>
<evidence type="ECO:0000259" key="6">
    <source>
        <dbReference type="PROSITE" id="PS51736"/>
    </source>
</evidence>
<evidence type="ECO:0000256" key="2">
    <source>
        <dbReference type="ARBA" id="ARBA00023125"/>
    </source>
</evidence>
<dbReference type="Pfam" id="PF00239">
    <property type="entry name" value="Resolvase"/>
    <property type="match status" value="1"/>
</dbReference>
<dbReference type="InterPro" id="IPR025827">
    <property type="entry name" value="Zn_ribbon_recom_dom"/>
</dbReference>
<dbReference type="RefSeq" id="WP_096053891.1">
    <property type="nucleotide sequence ID" value="NZ_CP023315.3"/>
</dbReference>
<feature type="domain" description="Resolvase/invertase-type recombinase catalytic" evidence="6">
    <location>
        <begin position="15"/>
        <end position="167"/>
    </location>
</feature>
<evidence type="ECO:0000259" key="7">
    <source>
        <dbReference type="PROSITE" id="PS51737"/>
    </source>
</evidence>
<dbReference type="PROSITE" id="PS51736">
    <property type="entry name" value="RECOMBINASES_3"/>
    <property type="match status" value="1"/>
</dbReference>
<name>A0A290MRZ4_CAUVI</name>
<dbReference type="InterPro" id="IPR036162">
    <property type="entry name" value="Resolvase-like_N_sf"/>
</dbReference>
<evidence type="ECO:0000256" key="1">
    <source>
        <dbReference type="ARBA" id="ARBA00022908"/>
    </source>
</evidence>
<evidence type="ECO:0000313" key="8">
    <source>
        <dbReference type="EMBL" id="ATC34557.1"/>
    </source>
</evidence>
<dbReference type="InterPro" id="IPR006119">
    <property type="entry name" value="Resolv_N"/>
</dbReference>
<dbReference type="AlphaFoldDB" id="A0A290MRZ4"/>
<dbReference type="PROSITE" id="PS51737">
    <property type="entry name" value="RECOMBINASE_DNA_BIND"/>
    <property type="match status" value="1"/>
</dbReference>
<keyword evidence="3" id="KW-0233">DNA recombination</keyword>
<keyword evidence="2" id="KW-0238">DNA-binding</keyword>
<dbReference type="SMART" id="SM00857">
    <property type="entry name" value="Resolvase"/>
    <property type="match status" value="1"/>
</dbReference>
<dbReference type="PANTHER" id="PTHR30461">
    <property type="entry name" value="DNA-INVERTASE FROM LAMBDOID PROPHAGE"/>
    <property type="match status" value="1"/>
</dbReference>
<dbReference type="Proteomes" id="UP000217311">
    <property type="component" value="Chromosome"/>
</dbReference>
<dbReference type="Gene3D" id="3.40.50.1390">
    <property type="entry name" value="Resolvase, N-terminal catalytic domain"/>
    <property type="match status" value="1"/>
</dbReference>
<dbReference type="Pfam" id="PF07508">
    <property type="entry name" value="Recombinase"/>
    <property type="match status" value="1"/>
</dbReference>
<sequence>MGRLIEPEPTSMASRVALYLRVSTGRQAESDLSIPDQRRQMEAYCAGKGWTLGEAFVEPGTSAKDDKRPSFQTMIEAALSKPAPFDVIMVHSFSRFFRNQFQFEFYVRKLAKNGVRLVSITQELGEDPMSLMMRKIMALFDEYQSQENAKHTLRAMMENARQGFWNGSRPPLGYRVYVAEQRGAKLKKKLEIDPVNAEKIRLIYRLALYGADGSGPMGFKSIAAHLNDRNIRTRDGGKFGLDAIHQILHRPSYMGEHHFNRTDHKTKKRKPEAEHAICEVPAIVTREEFQAVQDSLHLRHWKQTHPNHVSSRVLLGGICFCGKCGGAMTLRTGQSSTGLQYRYYTCSTKARQGKAGCEGITVREEKLDAAVVEHLERRLLHPERLEILLGNVIDKRSEWIDRRRSHVAELRQRATAAATKLKRLYEAVEDGLASTDDQDLKDRMRELAVIRDESRADADRAEAAIEKLGPMLTPEILSRFAEATKERLRGEDGKYRREHVRAVAQRVEVISKNEIRIMGNRTDLLKTLAASAGEETAALGVRSFKPKWRARNDSNVRPSDS</sequence>
<dbReference type="GO" id="GO:0003677">
    <property type="term" value="F:DNA binding"/>
    <property type="evidence" value="ECO:0007669"/>
    <property type="project" value="UniProtKB-KW"/>
</dbReference>
<evidence type="ECO:0000256" key="4">
    <source>
        <dbReference type="PIRSR" id="PIRSR606118-50"/>
    </source>
</evidence>
<reference evidence="9" key="1">
    <citation type="submission" date="2017-09" db="EMBL/GenBank/DDBJ databases">
        <title>Genome evolution observed in wild isolates of Caulobacter crescentus.</title>
        <authorList>
            <person name="Ely B."/>
            <person name="Wilson K."/>
            <person name="Scott D."/>
        </authorList>
    </citation>
    <scope>NUCLEOTIDE SEQUENCE [LARGE SCALE GENOMIC DNA]</scope>
    <source>
        <strain evidence="9">CB13b1a</strain>
    </source>
</reference>
<keyword evidence="1" id="KW-0229">DNA integration</keyword>
<dbReference type="EMBL" id="CP023315">
    <property type="protein sequence ID" value="ATC34557.1"/>
    <property type="molecule type" value="Genomic_DNA"/>
</dbReference>
<dbReference type="InterPro" id="IPR050639">
    <property type="entry name" value="SSR_resolvase"/>
</dbReference>
<dbReference type="CDD" id="cd00338">
    <property type="entry name" value="Ser_Recombinase"/>
    <property type="match status" value="1"/>
</dbReference>
<dbReference type="InterPro" id="IPR006118">
    <property type="entry name" value="Recombinase_CS"/>
</dbReference>
<feature type="active site" description="O-(5'-phospho-DNA)-serine intermediate" evidence="4 5">
    <location>
        <position position="23"/>
    </location>
</feature>
<dbReference type="SUPFAM" id="SSF53041">
    <property type="entry name" value="Resolvase-like"/>
    <property type="match status" value="1"/>
</dbReference>
<dbReference type="GO" id="GO:0000150">
    <property type="term" value="F:DNA strand exchange activity"/>
    <property type="evidence" value="ECO:0007669"/>
    <property type="project" value="InterPro"/>
</dbReference>
<dbReference type="Pfam" id="PF13408">
    <property type="entry name" value="Zn_ribbon_recom"/>
    <property type="match status" value="1"/>
</dbReference>
<feature type="domain" description="Recombinase" evidence="7">
    <location>
        <begin position="171"/>
        <end position="302"/>
    </location>
</feature>
<organism evidence="8 9">
    <name type="scientific">Caulobacter vibrioides</name>
    <name type="common">Caulobacter crescentus</name>
    <dbReference type="NCBI Taxonomy" id="155892"/>
    <lineage>
        <taxon>Bacteria</taxon>
        <taxon>Pseudomonadati</taxon>
        <taxon>Pseudomonadota</taxon>
        <taxon>Alphaproteobacteria</taxon>
        <taxon>Caulobacterales</taxon>
        <taxon>Caulobacteraceae</taxon>
        <taxon>Caulobacter</taxon>
    </lineage>
</organism>